<dbReference type="InterPro" id="IPR017900">
    <property type="entry name" value="4Fe4S_Fe_S_CS"/>
</dbReference>
<name>A0A418QJS9_9BACT</name>
<evidence type="ECO:0000313" key="8">
    <source>
        <dbReference type="EMBL" id="RIY05404.1"/>
    </source>
</evidence>
<evidence type="ECO:0000313" key="9">
    <source>
        <dbReference type="Proteomes" id="UP000284250"/>
    </source>
</evidence>
<proteinExistence type="predicted"/>
<comment type="caution">
    <text evidence="8">The sequence shown here is derived from an EMBL/GenBank/DDBJ whole genome shotgun (WGS) entry which is preliminary data.</text>
</comment>
<dbReference type="Pfam" id="PF13187">
    <property type="entry name" value="Fer4_9"/>
    <property type="match status" value="1"/>
</dbReference>
<keyword evidence="6" id="KW-0472">Membrane</keyword>
<dbReference type="GO" id="GO:0016491">
    <property type="term" value="F:oxidoreductase activity"/>
    <property type="evidence" value="ECO:0007669"/>
    <property type="project" value="UniProtKB-KW"/>
</dbReference>
<dbReference type="PANTHER" id="PTHR43255:SF1">
    <property type="entry name" value="IRON-SULFUR-BINDING OXIDOREDUCTASE FADF-RELATED"/>
    <property type="match status" value="1"/>
</dbReference>
<keyword evidence="6" id="KW-0812">Transmembrane</keyword>
<dbReference type="EMBL" id="QYCN01000057">
    <property type="protein sequence ID" value="RIY05404.1"/>
    <property type="molecule type" value="Genomic_DNA"/>
</dbReference>
<evidence type="ECO:0000256" key="6">
    <source>
        <dbReference type="SAM" id="Phobius"/>
    </source>
</evidence>
<evidence type="ECO:0000256" key="3">
    <source>
        <dbReference type="ARBA" id="ARBA00023002"/>
    </source>
</evidence>
<keyword evidence="2" id="KW-0479">Metal-binding</keyword>
<dbReference type="InterPro" id="IPR009051">
    <property type="entry name" value="Helical_ferredxn"/>
</dbReference>
<dbReference type="GO" id="GO:0046872">
    <property type="term" value="F:metal ion binding"/>
    <property type="evidence" value="ECO:0007669"/>
    <property type="project" value="UniProtKB-KW"/>
</dbReference>
<keyword evidence="1" id="KW-0004">4Fe-4S</keyword>
<dbReference type="Gene3D" id="1.10.1060.10">
    <property type="entry name" value="Alpha-helical ferredoxin"/>
    <property type="match status" value="1"/>
</dbReference>
<keyword evidence="6" id="KW-1133">Transmembrane helix</keyword>
<dbReference type="Gene3D" id="1.20.950.20">
    <property type="entry name" value="Transmembrane di-heme cytochromes, Chain C"/>
    <property type="match status" value="1"/>
</dbReference>
<evidence type="ECO:0000256" key="2">
    <source>
        <dbReference type="ARBA" id="ARBA00022723"/>
    </source>
</evidence>
<organism evidence="8 9">
    <name type="scientific">Hymenobacter rubripertinctus</name>
    <dbReference type="NCBI Taxonomy" id="2029981"/>
    <lineage>
        <taxon>Bacteria</taxon>
        <taxon>Pseudomonadati</taxon>
        <taxon>Bacteroidota</taxon>
        <taxon>Cytophagia</taxon>
        <taxon>Cytophagales</taxon>
        <taxon>Hymenobacteraceae</taxon>
        <taxon>Hymenobacter</taxon>
    </lineage>
</organism>
<sequence length="536" mass="60046">MLYQLSYITSSWFPAGLMAVGEHKSSKPFLTCKPEAKKYCERKLNRGKDVICYAYRVYFGSNPKPTHFPVHFSIQNILFLLVALAGFGLFAWQASRIRANVLVGRDRDVSGNVNERLWKTLLVAFGQQKMFKRLTPALLHLIVYVGFIVINIEVIEIMVDGLFGTHRFLQFAGPAYSALTGTNEVLGALVVGAVTAFWWRRNVGVVRRFTGVEMRAWPKLDANVILYVEVVLMAALFLMNTADLKAHQLQNLPMPGAFPISQFLTGLLPDSVATLEVLERVGWWAHIVGILLFLNYLPSSKHFHIILAFPNVYFSRLIPQGQFSNVDSITHEVKAMMDPSYPVPAPATNADGSLATPTPFGAKDVDDLAWTNLLNAYSCTECGRCTSVCPANITGKLLSPRKIIMDTRDRMEEKYNAPLIFDPALYGQAAKHDPQEQLDKENHTLLRGYVTPEELWACTTCNACVEACPVNINPLDSILEMRRFLVLEESAAPNSLNVMFSNIENNGAPWAFSPSDRFNWADELFVADKKKLEVRS</sequence>
<keyword evidence="3" id="KW-0560">Oxidoreductase</keyword>
<dbReference type="PROSITE" id="PS00198">
    <property type="entry name" value="4FE4S_FER_1"/>
    <property type="match status" value="2"/>
</dbReference>
<dbReference type="GO" id="GO:0051539">
    <property type="term" value="F:4 iron, 4 sulfur cluster binding"/>
    <property type="evidence" value="ECO:0007669"/>
    <property type="project" value="UniProtKB-KW"/>
</dbReference>
<protein>
    <submittedName>
        <fullName evidence="8">(Fe-S)-binding protein</fullName>
    </submittedName>
</protein>
<reference evidence="8 9" key="1">
    <citation type="submission" date="2019-01" db="EMBL/GenBank/DDBJ databases">
        <title>Hymenobacter humicola sp. nov., isolated from soils in Antarctica.</title>
        <authorList>
            <person name="Sedlacek I."/>
            <person name="Holochova P."/>
            <person name="Kralova S."/>
            <person name="Pantucek R."/>
            <person name="Stankova E."/>
            <person name="Vrbovska V."/>
            <person name="Kristofova L."/>
            <person name="Svec P."/>
            <person name="Busse H.-J."/>
        </authorList>
    </citation>
    <scope>NUCLEOTIDE SEQUENCE [LARGE SCALE GENOMIC DNA]</scope>
    <source>
        <strain evidence="8 9">CCM 8852</strain>
    </source>
</reference>
<keyword evidence="4" id="KW-0408">Iron</keyword>
<dbReference type="AlphaFoldDB" id="A0A418QJS9"/>
<feature type="transmembrane region" description="Helical" evidence="6">
    <location>
        <begin position="220"/>
        <end position="239"/>
    </location>
</feature>
<feature type="transmembrane region" description="Helical" evidence="6">
    <location>
        <begin position="137"/>
        <end position="155"/>
    </location>
</feature>
<dbReference type="InterPro" id="IPR017896">
    <property type="entry name" value="4Fe4S_Fe-S-bd"/>
</dbReference>
<dbReference type="PROSITE" id="PS51379">
    <property type="entry name" value="4FE4S_FER_2"/>
    <property type="match status" value="2"/>
</dbReference>
<evidence type="ECO:0000256" key="1">
    <source>
        <dbReference type="ARBA" id="ARBA00022485"/>
    </source>
</evidence>
<keyword evidence="9" id="KW-1185">Reference proteome</keyword>
<dbReference type="GO" id="GO:0005886">
    <property type="term" value="C:plasma membrane"/>
    <property type="evidence" value="ECO:0007669"/>
    <property type="project" value="TreeGrafter"/>
</dbReference>
<feature type="domain" description="4Fe-4S ferredoxin-type" evidence="7">
    <location>
        <begin position="370"/>
        <end position="400"/>
    </location>
</feature>
<dbReference type="InterPro" id="IPR051460">
    <property type="entry name" value="HdrC_iron-sulfur_subunit"/>
</dbReference>
<accession>A0A418QJS9</accession>
<dbReference type="SUPFAM" id="SSF46548">
    <property type="entry name" value="alpha-helical ferredoxin"/>
    <property type="match status" value="1"/>
</dbReference>
<dbReference type="Proteomes" id="UP000284250">
    <property type="component" value="Unassembled WGS sequence"/>
</dbReference>
<feature type="domain" description="4Fe-4S ferredoxin-type" evidence="7">
    <location>
        <begin position="448"/>
        <end position="478"/>
    </location>
</feature>
<dbReference type="OrthoDB" id="9769677at2"/>
<dbReference type="PANTHER" id="PTHR43255">
    <property type="entry name" value="IRON-SULFUR-BINDING OXIDOREDUCTASE FADF-RELATED-RELATED"/>
    <property type="match status" value="1"/>
</dbReference>
<feature type="transmembrane region" description="Helical" evidence="6">
    <location>
        <begin position="72"/>
        <end position="92"/>
    </location>
</feature>
<feature type="transmembrane region" description="Helical" evidence="6">
    <location>
        <begin position="175"/>
        <end position="199"/>
    </location>
</feature>
<keyword evidence="5" id="KW-0411">Iron-sulfur</keyword>
<gene>
    <name evidence="8" type="ORF">D0T11_20505</name>
</gene>
<evidence type="ECO:0000259" key="7">
    <source>
        <dbReference type="PROSITE" id="PS51379"/>
    </source>
</evidence>
<evidence type="ECO:0000256" key="4">
    <source>
        <dbReference type="ARBA" id="ARBA00023004"/>
    </source>
</evidence>
<evidence type="ECO:0000256" key="5">
    <source>
        <dbReference type="ARBA" id="ARBA00023014"/>
    </source>
</evidence>